<organism evidence="9 10">
    <name type="scientific">Microthyrium microscopicum</name>
    <dbReference type="NCBI Taxonomy" id="703497"/>
    <lineage>
        <taxon>Eukaryota</taxon>
        <taxon>Fungi</taxon>
        <taxon>Dikarya</taxon>
        <taxon>Ascomycota</taxon>
        <taxon>Pezizomycotina</taxon>
        <taxon>Dothideomycetes</taxon>
        <taxon>Dothideomycetes incertae sedis</taxon>
        <taxon>Microthyriales</taxon>
        <taxon>Microthyriaceae</taxon>
        <taxon>Microthyrium</taxon>
    </lineage>
</organism>
<dbReference type="Proteomes" id="UP000799302">
    <property type="component" value="Unassembled WGS sequence"/>
</dbReference>
<accession>A0A6A6U608</accession>
<dbReference type="InterPro" id="IPR011425">
    <property type="entry name" value="Med9"/>
</dbReference>
<dbReference type="GO" id="GO:0006357">
    <property type="term" value="P:regulation of transcription by RNA polymerase II"/>
    <property type="evidence" value="ECO:0007669"/>
    <property type="project" value="InterPro"/>
</dbReference>
<dbReference type="AlphaFoldDB" id="A0A6A6U608"/>
<keyword evidence="5 7" id="KW-0804">Transcription</keyword>
<evidence type="ECO:0000256" key="1">
    <source>
        <dbReference type="ARBA" id="ARBA00004123"/>
    </source>
</evidence>
<feature type="compositionally biased region" description="Low complexity" evidence="8">
    <location>
        <begin position="13"/>
        <end position="24"/>
    </location>
</feature>
<feature type="compositionally biased region" description="Basic and acidic residues" evidence="8">
    <location>
        <begin position="141"/>
        <end position="155"/>
    </location>
</feature>
<keyword evidence="6 7" id="KW-0539">Nucleus</keyword>
<evidence type="ECO:0000313" key="10">
    <source>
        <dbReference type="Proteomes" id="UP000799302"/>
    </source>
</evidence>
<dbReference type="EMBL" id="MU004238">
    <property type="protein sequence ID" value="KAF2667076.1"/>
    <property type="molecule type" value="Genomic_DNA"/>
</dbReference>
<evidence type="ECO:0000256" key="4">
    <source>
        <dbReference type="ARBA" id="ARBA00023159"/>
    </source>
</evidence>
<evidence type="ECO:0000256" key="7">
    <source>
        <dbReference type="RuleBase" id="RU364145"/>
    </source>
</evidence>
<protein>
    <recommendedName>
        <fullName evidence="7">Mediator of RNA polymerase II transcription subunit 9</fullName>
    </recommendedName>
    <alternativeName>
        <fullName evidence="7">Mediator complex subunit 9</fullName>
    </alternativeName>
</protein>
<evidence type="ECO:0000256" key="5">
    <source>
        <dbReference type="ARBA" id="ARBA00023163"/>
    </source>
</evidence>
<feature type="region of interest" description="Disordered" evidence="8">
    <location>
        <begin position="139"/>
        <end position="161"/>
    </location>
</feature>
<sequence length="161" mass="17343">MPADTNPNPTNALPSPSTPLTARTPLPPPAPTVTLDDINPYLLDVVPQVERLINRVLLPAPPPGSTPTPITNNTVVPTTGHLDTANLEAAANPLRVNIQKSQEMLKQLPDMDRSVEDQQAEIKWLEERIGKMVGMLGGLRDSADAGAREHRERDGQGNGQV</sequence>
<dbReference type="OrthoDB" id="5414694at2759"/>
<evidence type="ECO:0000256" key="3">
    <source>
        <dbReference type="ARBA" id="ARBA00023015"/>
    </source>
</evidence>
<reference evidence="9" key="1">
    <citation type="journal article" date="2020" name="Stud. Mycol.">
        <title>101 Dothideomycetes genomes: a test case for predicting lifestyles and emergence of pathogens.</title>
        <authorList>
            <person name="Haridas S."/>
            <person name="Albert R."/>
            <person name="Binder M."/>
            <person name="Bloem J."/>
            <person name="Labutti K."/>
            <person name="Salamov A."/>
            <person name="Andreopoulos B."/>
            <person name="Baker S."/>
            <person name="Barry K."/>
            <person name="Bills G."/>
            <person name="Bluhm B."/>
            <person name="Cannon C."/>
            <person name="Castanera R."/>
            <person name="Culley D."/>
            <person name="Daum C."/>
            <person name="Ezra D."/>
            <person name="Gonzalez J."/>
            <person name="Henrissat B."/>
            <person name="Kuo A."/>
            <person name="Liang C."/>
            <person name="Lipzen A."/>
            <person name="Lutzoni F."/>
            <person name="Magnuson J."/>
            <person name="Mondo S."/>
            <person name="Nolan M."/>
            <person name="Ohm R."/>
            <person name="Pangilinan J."/>
            <person name="Park H.-J."/>
            <person name="Ramirez L."/>
            <person name="Alfaro M."/>
            <person name="Sun H."/>
            <person name="Tritt A."/>
            <person name="Yoshinaga Y."/>
            <person name="Zwiers L.-H."/>
            <person name="Turgeon B."/>
            <person name="Goodwin S."/>
            <person name="Spatafora J."/>
            <person name="Crous P."/>
            <person name="Grigoriev I."/>
        </authorList>
    </citation>
    <scope>NUCLEOTIDE SEQUENCE</scope>
    <source>
        <strain evidence="9">CBS 115976</strain>
    </source>
</reference>
<feature type="compositionally biased region" description="Polar residues" evidence="8">
    <location>
        <begin position="1"/>
        <end position="12"/>
    </location>
</feature>
<evidence type="ECO:0000256" key="6">
    <source>
        <dbReference type="ARBA" id="ARBA00023242"/>
    </source>
</evidence>
<dbReference type="Pfam" id="PF07544">
    <property type="entry name" value="Med9"/>
    <property type="match status" value="1"/>
</dbReference>
<evidence type="ECO:0000256" key="8">
    <source>
        <dbReference type="SAM" id="MobiDB-lite"/>
    </source>
</evidence>
<feature type="region of interest" description="Disordered" evidence="8">
    <location>
        <begin position="1"/>
        <end position="32"/>
    </location>
</feature>
<proteinExistence type="inferred from homology"/>
<comment type="subunit">
    <text evidence="7">Component of the Mediator complex.</text>
</comment>
<name>A0A6A6U608_9PEZI</name>
<keyword evidence="10" id="KW-1185">Reference proteome</keyword>
<comment type="similarity">
    <text evidence="2 7">Belongs to the Mediator complex subunit 9 family.</text>
</comment>
<comment type="subcellular location">
    <subcellularLocation>
        <location evidence="1 7">Nucleus</location>
    </subcellularLocation>
</comment>
<comment type="function">
    <text evidence="7">Component of the Mediator complex, a coactivator involved in the regulated transcription of nearly all RNA polymerase II-dependent genes. Mediator functions as a bridge to convey information from gene-specific regulatory proteins to the basal RNA polymerase II transcription machinery. Mediator is recruited to promoters by direct interactions with regulatory proteins and serves as a scaffold for the assembly of a functional preinitiation complex with RNA polymerase II and the general transcription factors.</text>
</comment>
<dbReference type="GO" id="GO:0016592">
    <property type="term" value="C:mediator complex"/>
    <property type="evidence" value="ECO:0007669"/>
    <property type="project" value="InterPro"/>
</dbReference>
<gene>
    <name evidence="7" type="primary">MED9</name>
    <name evidence="9" type="ORF">BT63DRAFT_427494</name>
</gene>
<evidence type="ECO:0000256" key="2">
    <source>
        <dbReference type="ARBA" id="ARBA00008089"/>
    </source>
</evidence>
<evidence type="ECO:0000313" key="9">
    <source>
        <dbReference type="EMBL" id="KAF2667076.1"/>
    </source>
</evidence>
<keyword evidence="3 7" id="KW-0805">Transcription regulation</keyword>
<dbReference type="GO" id="GO:0003712">
    <property type="term" value="F:transcription coregulator activity"/>
    <property type="evidence" value="ECO:0007669"/>
    <property type="project" value="InterPro"/>
</dbReference>
<keyword evidence="4 7" id="KW-0010">Activator</keyword>